<evidence type="ECO:0000313" key="2">
    <source>
        <dbReference type="EMBL" id="USG63156.1"/>
    </source>
</evidence>
<protein>
    <submittedName>
        <fullName evidence="2">TAXI family TRAP transporter solute-binding subunit</fullName>
    </submittedName>
</protein>
<name>A0ABY4W7J5_9PROT</name>
<organism evidence="2 3">
    <name type="scientific">Sneathiella marina</name>
    <dbReference type="NCBI Taxonomy" id="2950108"/>
    <lineage>
        <taxon>Bacteria</taxon>
        <taxon>Pseudomonadati</taxon>
        <taxon>Pseudomonadota</taxon>
        <taxon>Alphaproteobacteria</taxon>
        <taxon>Sneathiellales</taxon>
        <taxon>Sneathiellaceae</taxon>
        <taxon>Sneathiella</taxon>
    </lineage>
</organism>
<dbReference type="RefSeq" id="WP_251937790.1">
    <property type="nucleotide sequence ID" value="NZ_CP098747.1"/>
</dbReference>
<keyword evidence="3" id="KW-1185">Reference proteome</keyword>
<sequence length="341" mass="37656">MKNWAMFITSTALAAFLALTGVVSASENTFKMSVLAPGTPSNTVLSSFAEITNQYVPETLIEVTSGGVATRHALDAARGTTDFFLSSATIHHFMRESMNMYQNVEEASLLAENLRSVLNFPIGVYSIFAYLDSGIRSMKDIKGKKIFAGPPSGGSKAIATALIEGMSGLKANEDFQLVDLNWGEAAEAFEKREFDIYVRLNNTPDPIINSIARDDQIRFFGLQDTDYKAPRIVEQLRLPGRTLEAIDTRVYGKNVLNKDPVQSIGSWAGIATHKDIPKEHVYAMTKAFWENLDKSEALASWMNVIRIDTALVEMNMPLHPGAQQYYEERGMIIPGNLVATD</sequence>
<feature type="signal peptide" evidence="1">
    <location>
        <begin position="1"/>
        <end position="25"/>
    </location>
</feature>
<dbReference type="NCBIfam" id="TIGR02122">
    <property type="entry name" value="TRAP_TAXI"/>
    <property type="match status" value="1"/>
</dbReference>
<dbReference type="InterPro" id="IPR011852">
    <property type="entry name" value="TRAP_TAXI"/>
</dbReference>
<dbReference type="PANTHER" id="PTHR42941">
    <property type="entry name" value="SLL1037 PROTEIN"/>
    <property type="match status" value="1"/>
</dbReference>
<dbReference type="Pfam" id="PF16868">
    <property type="entry name" value="NMT1_3"/>
    <property type="match status" value="1"/>
</dbReference>
<proteinExistence type="predicted"/>
<accession>A0ABY4W7J5</accession>
<dbReference type="PANTHER" id="PTHR42941:SF1">
    <property type="entry name" value="SLL1037 PROTEIN"/>
    <property type="match status" value="1"/>
</dbReference>
<gene>
    <name evidence="2" type="ORF">NBZ79_09225</name>
</gene>
<dbReference type="Proteomes" id="UP001056291">
    <property type="component" value="Chromosome"/>
</dbReference>
<feature type="chain" id="PRO_5046564932" evidence="1">
    <location>
        <begin position="26"/>
        <end position="341"/>
    </location>
</feature>
<reference evidence="2" key="1">
    <citation type="submission" date="2022-06" db="EMBL/GenBank/DDBJ databases">
        <title>Sneathiella actinostolidae sp. nov., isolated from a sea anemonein the Western Pacific Ocean.</title>
        <authorList>
            <person name="Wei M.J."/>
        </authorList>
    </citation>
    <scope>NUCLEOTIDE SEQUENCE</scope>
    <source>
        <strain evidence="2">PHK-P5</strain>
    </source>
</reference>
<keyword evidence="1" id="KW-0732">Signal</keyword>
<evidence type="ECO:0000313" key="3">
    <source>
        <dbReference type="Proteomes" id="UP001056291"/>
    </source>
</evidence>
<dbReference type="EMBL" id="CP098747">
    <property type="protein sequence ID" value="USG63156.1"/>
    <property type="molecule type" value="Genomic_DNA"/>
</dbReference>
<dbReference type="Gene3D" id="3.40.190.10">
    <property type="entry name" value="Periplasmic binding protein-like II"/>
    <property type="match status" value="2"/>
</dbReference>
<evidence type="ECO:0000256" key="1">
    <source>
        <dbReference type="SAM" id="SignalP"/>
    </source>
</evidence>
<dbReference type="SUPFAM" id="SSF53850">
    <property type="entry name" value="Periplasmic binding protein-like II"/>
    <property type="match status" value="1"/>
</dbReference>